<dbReference type="Proteomes" id="UP000186895">
    <property type="component" value="Unassembled WGS sequence"/>
</dbReference>
<proteinExistence type="predicted"/>
<gene>
    <name evidence="1" type="ORF">SAMN05421647_10455</name>
</gene>
<reference evidence="1 2" key="1">
    <citation type="submission" date="2017-01" db="EMBL/GenBank/DDBJ databases">
        <authorList>
            <person name="Mah S.A."/>
            <person name="Swanson W.J."/>
            <person name="Moy G.W."/>
            <person name="Vacquier V.D."/>
        </authorList>
    </citation>
    <scope>NUCLEOTIDE SEQUENCE [LARGE SCALE GENOMIC DNA]</scope>
    <source>
        <strain evidence="1 2">DSM 7027</strain>
    </source>
</reference>
<dbReference type="AlphaFoldDB" id="A0A1N6S6I6"/>
<keyword evidence="2" id="KW-1185">Reference proteome</keyword>
<evidence type="ECO:0000313" key="2">
    <source>
        <dbReference type="Proteomes" id="UP000186895"/>
    </source>
</evidence>
<accession>A0A1N6S6I6</accession>
<dbReference type="EMBL" id="FTMN01000004">
    <property type="protein sequence ID" value="SIQ36650.1"/>
    <property type="molecule type" value="Genomic_DNA"/>
</dbReference>
<evidence type="ECO:0000313" key="1">
    <source>
        <dbReference type="EMBL" id="SIQ36650.1"/>
    </source>
</evidence>
<dbReference type="RefSeq" id="WP_076462695.1">
    <property type="nucleotide sequence ID" value="NZ_FTMN01000004.1"/>
</dbReference>
<protein>
    <submittedName>
        <fullName evidence="1">Uncharacterized protein</fullName>
    </submittedName>
</protein>
<name>A0A1N6S6I6_9GAMM</name>
<sequence length="147" mass="16791">MNELVFQRYDDVDSLLYIDIQSGAFRVVEIDSLDFSSIKKNGIAAVLGDSPIALVVIDGVLGFKYQQGYEELKPNTYSCLNFIVSRNERKFTLIVNGNEIFNLTYDRTIIGSMEFGMDDEEDNDFLLYIYDLLNDSDKVKNFVGYFG</sequence>
<dbReference type="STRING" id="49186.SAMN05421647_10455"/>
<organism evidence="1 2">
    <name type="scientific">Marinobacterium stanieri</name>
    <dbReference type="NCBI Taxonomy" id="49186"/>
    <lineage>
        <taxon>Bacteria</taxon>
        <taxon>Pseudomonadati</taxon>
        <taxon>Pseudomonadota</taxon>
        <taxon>Gammaproteobacteria</taxon>
        <taxon>Oceanospirillales</taxon>
        <taxon>Oceanospirillaceae</taxon>
        <taxon>Marinobacterium</taxon>
    </lineage>
</organism>